<evidence type="ECO:0000313" key="1">
    <source>
        <dbReference type="EMBL" id="KAK8055033.1"/>
    </source>
</evidence>
<dbReference type="EMBL" id="JAQQWK010000001">
    <property type="protein sequence ID" value="KAK8055033.1"/>
    <property type="molecule type" value="Genomic_DNA"/>
</dbReference>
<dbReference type="Proteomes" id="UP001444661">
    <property type="component" value="Unassembled WGS sequence"/>
</dbReference>
<evidence type="ECO:0000313" key="2">
    <source>
        <dbReference type="Proteomes" id="UP001444661"/>
    </source>
</evidence>
<reference evidence="1 2" key="1">
    <citation type="submission" date="2023-01" db="EMBL/GenBank/DDBJ databases">
        <title>Analysis of 21 Apiospora genomes using comparative genomics revels a genus with tremendous synthesis potential of carbohydrate active enzymes and secondary metabolites.</title>
        <authorList>
            <person name="Sorensen T."/>
        </authorList>
    </citation>
    <scope>NUCLEOTIDE SEQUENCE [LARGE SCALE GENOMIC DNA]</scope>
    <source>
        <strain evidence="1 2">CBS 33761</strain>
    </source>
</reference>
<gene>
    <name evidence="1" type="ORF">PG993_000260</name>
</gene>
<keyword evidence="2" id="KW-1185">Reference proteome</keyword>
<accession>A0ABR1U803</accession>
<name>A0ABR1U803_9PEZI</name>
<comment type="caution">
    <text evidence="1">The sequence shown here is derived from an EMBL/GenBank/DDBJ whole genome shotgun (WGS) entry which is preliminary data.</text>
</comment>
<organism evidence="1 2">
    <name type="scientific">Apiospora rasikravindrae</name>
    <dbReference type="NCBI Taxonomy" id="990691"/>
    <lineage>
        <taxon>Eukaryota</taxon>
        <taxon>Fungi</taxon>
        <taxon>Dikarya</taxon>
        <taxon>Ascomycota</taxon>
        <taxon>Pezizomycotina</taxon>
        <taxon>Sordariomycetes</taxon>
        <taxon>Xylariomycetidae</taxon>
        <taxon>Amphisphaeriales</taxon>
        <taxon>Apiosporaceae</taxon>
        <taxon>Apiospora</taxon>
    </lineage>
</organism>
<protein>
    <submittedName>
        <fullName evidence="1">Uncharacterized protein</fullName>
    </submittedName>
</protein>
<proteinExistence type="predicted"/>
<sequence>MNPSTPTPKQVPSDMIIFSKGVSQTCIATREVTPNQAGNEEGEKPEAKSPFWTGILRKAVGATGVSLWLFLSRGFGTTRRIPRAGRRQGTPEYPGPLSFLLCPDRPSPGKFTSVISSHTRESSLQPPLVHSGSNLTIRTRSTGAQHHGGRWASPCTVAVRSITLGEVYQPNESQ</sequence>